<dbReference type="EC" id="2.4.-.-" evidence="3"/>
<dbReference type="Gene3D" id="1.10.3810.10">
    <property type="entry name" value="Biosynthetic peptidoglycan transglycosylase-like"/>
    <property type="match status" value="1"/>
</dbReference>
<protein>
    <submittedName>
        <fullName evidence="3">Transglycosylase domain-containing protein</fullName>
        <ecNumber evidence="3">2.4.-.-</ecNumber>
    </submittedName>
</protein>
<sequence length="214" mass="23450">MALIALPGIGSAGLTARDAAIDFENMDGELKTSPPSEKTVMYDVNGKEIARFFDKYRESVSLAKVAPIMRQAIIDIEDSRFYQHGALDLKGTIRALATNANSEQVQGGSTLTQQYVKNLLVDNAKTQEEYLEATAPTVGRKLRELRYALDLEEKMTKNQILEGYLNVAYFGGGAYGVQAASKRYFSKPASELNLEQAALLAGITQNPTAHDPIR</sequence>
<feature type="domain" description="Glycosyl transferase family 51" evidence="2">
    <location>
        <begin position="46"/>
        <end position="213"/>
    </location>
</feature>
<keyword evidence="4" id="KW-1185">Reference proteome</keyword>
<dbReference type="SUPFAM" id="SSF53955">
    <property type="entry name" value="Lysozyme-like"/>
    <property type="match status" value="1"/>
</dbReference>
<dbReference type="PANTHER" id="PTHR32282">
    <property type="entry name" value="BINDING PROTEIN TRANSPEPTIDASE, PUTATIVE-RELATED"/>
    <property type="match status" value="1"/>
</dbReference>
<dbReference type="Pfam" id="PF00912">
    <property type="entry name" value="Transgly"/>
    <property type="match status" value="1"/>
</dbReference>
<keyword evidence="3" id="KW-0328">Glycosyltransferase</keyword>
<dbReference type="PANTHER" id="PTHR32282:SF33">
    <property type="entry name" value="PEPTIDOGLYCAN GLYCOSYLTRANSFERASE"/>
    <property type="match status" value="1"/>
</dbReference>
<keyword evidence="1 3" id="KW-0808">Transferase</keyword>
<dbReference type="GO" id="GO:0016757">
    <property type="term" value="F:glycosyltransferase activity"/>
    <property type="evidence" value="ECO:0007669"/>
    <property type="project" value="UniProtKB-KW"/>
</dbReference>
<proteinExistence type="predicted"/>
<dbReference type="InterPro" id="IPR036950">
    <property type="entry name" value="PBP_transglycosylase"/>
</dbReference>
<dbReference type="EMBL" id="JBHTIR010001853">
    <property type="protein sequence ID" value="MFD0853061.1"/>
    <property type="molecule type" value="Genomic_DNA"/>
</dbReference>
<dbReference type="InterPro" id="IPR023346">
    <property type="entry name" value="Lysozyme-like_dom_sf"/>
</dbReference>
<reference evidence="4" key="1">
    <citation type="journal article" date="2019" name="Int. J. Syst. Evol. Microbiol.">
        <title>The Global Catalogue of Microorganisms (GCM) 10K type strain sequencing project: providing services to taxonomists for standard genome sequencing and annotation.</title>
        <authorList>
            <consortium name="The Broad Institute Genomics Platform"/>
            <consortium name="The Broad Institute Genome Sequencing Center for Infectious Disease"/>
            <person name="Wu L."/>
            <person name="Ma J."/>
        </authorList>
    </citation>
    <scope>NUCLEOTIDE SEQUENCE [LARGE SCALE GENOMIC DNA]</scope>
    <source>
        <strain evidence="4">JCM 31696</strain>
    </source>
</reference>
<evidence type="ECO:0000313" key="3">
    <source>
        <dbReference type="EMBL" id="MFD0853061.1"/>
    </source>
</evidence>
<dbReference type="Proteomes" id="UP001597083">
    <property type="component" value="Unassembled WGS sequence"/>
</dbReference>
<accession>A0ABW3CF97</accession>
<gene>
    <name evidence="3" type="ORF">ACFQ07_12550</name>
</gene>
<dbReference type="InterPro" id="IPR001264">
    <property type="entry name" value="Glyco_trans_51"/>
</dbReference>
<feature type="non-terminal residue" evidence="3">
    <location>
        <position position="214"/>
    </location>
</feature>
<evidence type="ECO:0000313" key="4">
    <source>
        <dbReference type="Proteomes" id="UP001597083"/>
    </source>
</evidence>
<evidence type="ECO:0000256" key="1">
    <source>
        <dbReference type="ARBA" id="ARBA00022679"/>
    </source>
</evidence>
<comment type="caution">
    <text evidence="3">The sequence shown here is derived from an EMBL/GenBank/DDBJ whole genome shotgun (WGS) entry which is preliminary data.</text>
</comment>
<organism evidence="3 4">
    <name type="scientific">Actinomadura adrarensis</name>
    <dbReference type="NCBI Taxonomy" id="1819600"/>
    <lineage>
        <taxon>Bacteria</taxon>
        <taxon>Bacillati</taxon>
        <taxon>Actinomycetota</taxon>
        <taxon>Actinomycetes</taxon>
        <taxon>Streptosporangiales</taxon>
        <taxon>Thermomonosporaceae</taxon>
        <taxon>Actinomadura</taxon>
    </lineage>
</organism>
<evidence type="ECO:0000259" key="2">
    <source>
        <dbReference type="Pfam" id="PF00912"/>
    </source>
</evidence>
<name>A0ABW3CF97_9ACTN</name>
<dbReference type="InterPro" id="IPR050396">
    <property type="entry name" value="Glycosyltr_51/Transpeptidase"/>
</dbReference>